<dbReference type="Proteomes" id="UP000235145">
    <property type="component" value="Unassembled WGS sequence"/>
</dbReference>
<feature type="region of interest" description="Disordered" evidence="1">
    <location>
        <begin position="212"/>
        <end position="247"/>
    </location>
</feature>
<evidence type="ECO:0000313" key="3">
    <source>
        <dbReference type="Proteomes" id="UP000235145"/>
    </source>
</evidence>
<feature type="region of interest" description="Disordered" evidence="1">
    <location>
        <begin position="91"/>
        <end position="112"/>
    </location>
</feature>
<feature type="compositionally biased region" description="Polar residues" evidence="1">
    <location>
        <begin position="93"/>
        <end position="112"/>
    </location>
</feature>
<reference evidence="2 3" key="1">
    <citation type="journal article" date="2017" name="Nat. Commun.">
        <title>Genome assembly with in vitro proximity ligation data and whole-genome triplication in lettuce.</title>
        <authorList>
            <person name="Reyes-Chin-Wo S."/>
            <person name="Wang Z."/>
            <person name="Yang X."/>
            <person name="Kozik A."/>
            <person name="Arikit S."/>
            <person name="Song C."/>
            <person name="Xia L."/>
            <person name="Froenicke L."/>
            <person name="Lavelle D.O."/>
            <person name="Truco M.J."/>
            <person name="Xia R."/>
            <person name="Zhu S."/>
            <person name="Xu C."/>
            <person name="Xu H."/>
            <person name="Xu X."/>
            <person name="Cox K."/>
            <person name="Korf I."/>
            <person name="Meyers B.C."/>
            <person name="Michelmore R.W."/>
        </authorList>
    </citation>
    <scope>NUCLEOTIDE SEQUENCE [LARGE SCALE GENOMIC DNA]</scope>
    <source>
        <strain evidence="3">cv. Salinas</strain>
        <tissue evidence="2">Seedlings</tissue>
    </source>
</reference>
<protein>
    <submittedName>
        <fullName evidence="2">Uncharacterized protein</fullName>
    </submittedName>
</protein>
<proteinExistence type="predicted"/>
<organism evidence="2 3">
    <name type="scientific">Lactuca sativa</name>
    <name type="common">Garden lettuce</name>
    <dbReference type="NCBI Taxonomy" id="4236"/>
    <lineage>
        <taxon>Eukaryota</taxon>
        <taxon>Viridiplantae</taxon>
        <taxon>Streptophyta</taxon>
        <taxon>Embryophyta</taxon>
        <taxon>Tracheophyta</taxon>
        <taxon>Spermatophyta</taxon>
        <taxon>Magnoliopsida</taxon>
        <taxon>eudicotyledons</taxon>
        <taxon>Gunneridae</taxon>
        <taxon>Pentapetalae</taxon>
        <taxon>asterids</taxon>
        <taxon>campanulids</taxon>
        <taxon>Asterales</taxon>
        <taxon>Asteraceae</taxon>
        <taxon>Cichorioideae</taxon>
        <taxon>Cichorieae</taxon>
        <taxon>Lactucinae</taxon>
        <taxon>Lactuca</taxon>
    </lineage>
</organism>
<evidence type="ECO:0000256" key="1">
    <source>
        <dbReference type="SAM" id="MobiDB-lite"/>
    </source>
</evidence>
<accession>A0A9R1VUX1</accession>
<dbReference type="PANTHER" id="PTHR45786:SF66">
    <property type="entry name" value="HOOK MOTIF PROTEIN, PUTATIVE-RELATED"/>
    <property type="match status" value="1"/>
</dbReference>
<sequence>MVGDIMIVTINMDSFKTNKKIKLNNLYLDNSKQIPTYTTSLGRIPSCTNVSNSGANNTNIYHVQATEKRRIRKLYLDNKKKDKFKGVVHRNKNVSASTSSANMSKKSKLQTHPSHLNVRTPLSNISNVMDISNNSFQSPLSNSGIQTTPLPNIRLDSNDKFKGDVYRNNNIFASKSSANTSKQPMLQTPPSHLNIGTPLSNFSNDNTNIFSNADTSNKSSTITSRSSSVMLTNPNHKDKKKRPNLTPIPIIGLRSDQDKSDGQNDQNIYNGISKDYLDHGDQIVVCQTCFAKLWKDESVRCKKMKMKIILYNAPSSYENLFRSGDSKNKHFMKNIHSYTSMFSFTSMGGKIDSSINRGNASYIFRLSGQNYHSIKIFDMCLKWKMKCKRKRMELKRCKKDIDGILTPLQCFGNQLNIKITVI</sequence>
<dbReference type="EMBL" id="NBSK02000004">
    <property type="protein sequence ID" value="KAJ0212009.1"/>
    <property type="molecule type" value="Genomic_DNA"/>
</dbReference>
<feature type="compositionally biased region" description="Low complexity" evidence="1">
    <location>
        <begin position="215"/>
        <end position="228"/>
    </location>
</feature>
<evidence type="ECO:0000313" key="2">
    <source>
        <dbReference type="EMBL" id="KAJ0212009.1"/>
    </source>
</evidence>
<name>A0A9R1VUX1_LACSA</name>
<keyword evidence="3" id="KW-1185">Reference proteome</keyword>
<gene>
    <name evidence="2" type="ORF">LSAT_V11C400203450</name>
</gene>
<dbReference type="AlphaFoldDB" id="A0A9R1VUX1"/>
<dbReference type="PANTHER" id="PTHR45786">
    <property type="entry name" value="DNA BINDING PROTEIN-LIKE"/>
    <property type="match status" value="1"/>
</dbReference>
<comment type="caution">
    <text evidence="2">The sequence shown here is derived from an EMBL/GenBank/DDBJ whole genome shotgun (WGS) entry which is preliminary data.</text>
</comment>